<organism evidence="2 3">
    <name type="scientific">Caenispirillum bisanense</name>
    <dbReference type="NCBI Taxonomy" id="414052"/>
    <lineage>
        <taxon>Bacteria</taxon>
        <taxon>Pseudomonadati</taxon>
        <taxon>Pseudomonadota</taxon>
        <taxon>Alphaproteobacteria</taxon>
        <taxon>Rhodospirillales</taxon>
        <taxon>Novispirillaceae</taxon>
        <taxon>Caenispirillum</taxon>
    </lineage>
</organism>
<dbReference type="Proteomes" id="UP000219621">
    <property type="component" value="Unassembled WGS sequence"/>
</dbReference>
<dbReference type="Gene3D" id="3.40.50.300">
    <property type="entry name" value="P-loop containing nucleotide triphosphate hydrolases"/>
    <property type="match status" value="2"/>
</dbReference>
<dbReference type="NCBIfam" id="TIGR03708">
    <property type="entry name" value="poly_P_AMP_trns"/>
    <property type="match status" value="1"/>
</dbReference>
<reference evidence="2 3" key="1">
    <citation type="submission" date="2017-09" db="EMBL/GenBank/DDBJ databases">
        <authorList>
            <person name="Ehlers B."/>
            <person name="Leendertz F.H."/>
        </authorList>
    </citation>
    <scope>NUCLEOTIDE SEQUENCE [LARGE SCALE GENOMIC DNA]</scope>
    <source>
        <strain evidence="2 3">USBA 140</strain>
    </source>
</reference>
<gene>
    <name evidence="2" type="ORF">SAMN05421508_11928</name>
</gene>
<dbReference type="InterPro" id="IPR022489">
    <property type="entry name" value="PolyP_AMP_Tfrase"/>
</dbReference>
<dbReference type="GO" id="GO:0006797">
    <property type="term" value="P:polyphosphate metabolic process"/>
    <property type="evidence" value="ECO:0007669"/>
    <property type="project" value="InterPro"/>
</dbReference>
<protein>
    <submittedName>
        <fullName evidence="2">Polyphosphate:AMP phosphotransferase</fullName>
    </submittedName>
</protein>
<name>A0A286H1A7_9PROT</name>
<dbReference type="PANTHER" id="PTHR34383">
    <property type="entry name" value="POLYPHOSPHATE:AMP PHOSPHOTRANSFERASE-RELATED"/>
    <property type="match status" value="1"/>
</dbReference>
<dbReference type="RefSeq" id="WP_097281676.1">
    <property type="nucleotide sequence ID" value="NZ_OCNJ01000019.1"/>
</dbReference>
<dbReference type="PANTHER" id="PTHR34383:SF3">
    <property type="entry name" value="POLYPHOSPHATE:AMP PHOSPHOTRANSFERASE"/>
    <property type="match status" value="1"/>
</dbReference>
<evidence type="ECO:0000313" key="2">
    <source>
        <dbReference type="EMBL" id="SOE01545.1"/>
    </source>
</evidence>
<dbReference type="OrthoDB" id="9775224at2"/>
<accession>A0A286H1A7</accession>
<dbReference type="GO" id="GO:0043751">
    <property type="term" value="F:polyphosphate:AMP phosphotransferase activity"/>
    <property type="evidence" value="ECO:0007669"/>
    <property type="project" value="InterPro"/>
</dbReference>
<dbReference type="InterPro" id="IPR027417">
    <property type="entry name" value="P-loop_NTPase"/>
</dbReference>
<dbReference type="EMBL" id="OCNJ01000019">
    <property type="protein sequence ID" value="SOE01545.1"/>
    <property type="molecule type" value="Genomic_DNA"/>
</dbReference>
<sequence>MFRTAELGRTVSKEDFEAVADTLRIELVDLQQRLRGCDFPVVILFAGVDGAGKSETMNLLNEWMDPRWIVTRAYGEPSDEERERPVFWRYWRDLPPKGKMGLFLSAWYSQPLLDRAWGRIDEARFDERLNRIAAFEKELADDGALVLKFWMHLGKKEQKKRLKALEKDPHESWRVTDRDWTHWEMYEDFITASERLIVQTSMAHAPWQIVEGLDPRYRALTVLTAIRDAALRHIEAQQMRKRLVSTLDAREKKQAAQVEAAAEEAAGKPAGTGAAILTRMPSILSSLDMTRAYDKKDYGEHLQIQRARLNGLQRRARAEGVSSILVFEGWDAAGKGGAIRRLTAGLDARDYQVIPVAAPTDEERAHHYLWRFWRHLSRAGRVTIYDRSWYGRVLVERVEGFAAQEEWKRAYSEIRDFEEQLIEHGSVLVKFWFHITKEEQFARFKAREEIAYKKWKLTDEDWRNRERWDDYEAAVNEMIERTSTHPAPWTLVEANDKRWARVKTIETVCDALERRLG</sequence>
<dbReference type="SUPFAM" id="SSF52540">
    <property type="entry name" value="P-loop containing nucleoside triphosphate hydrolases"/>
    <property type="match status" value="2"/>
</dbReference>
<dbReference type="InterPro" id="IPR022488">
    <property type="entry name" value="PPK2-related"/>
</dbReference>
<evidence type="ECO:0000259" key="1">
    <source>
        <dbReference type="Pfam" id="PF03976"/>
    </source>
</evidence>
<dbReference type="AlphaFoldDB" id="A0A286H1A7"/>
<keyword evidence="3" id="KW-1185">Reference proteome</keyword>
<feature type="domain" description="Polyphosphate kinase-2-related" evidence="1">
    <location>
        <begin position="11"/>
        <end position="229"/>
    </location>
</feature>
<dbReference type="Pfam" id="PF03976">
    <property type="entry name" value="PPK2"/>
    <property type="match status" value="2"/>
</dbReference>
<feature type="domain" description="Polyphosphate kinase-2-related" evidence="1">
    <location>
        <begin position="294"/>
        <end position="514"/>
    </location>
</feature>
<proteinExistence type="predicted"/>
<evidence type="ECO:0000313" key="3">
    <source>
        <dbReference type="Proteomes" id="UP000219621"/>
    </source>
</evidence>
<keyword evidence="2" id="KW-0808">Transferase</keyword>